<evidence type="ECO:0000313" key="3">
    <source>
        <dbReference type="Proteomes" id="UP000299102"/>
    </source>
</evidence>
<comment type="caution">
    <text evidence="2">The sequence shown here is derived from an EMBL/GenBank/DDBJ whole genome shotgun (WGS) entry which is preliminary data.</text>
</comment>
<dbReference type="AlphaFoldDB" id="A0A4C1Z3U3"/>
<reference evidence="2 3" key="1">
    <citation type="journal article" date="2019" name="Commun. Biol.">
        <title>The bagworm genome reveals a unique fibroin gene that provides high tensile strength.</title>
        <authorList>
            <person name="Kono N."/>
            <person name="Nakamura H."/>
            <person name="Ohtoshi R."/>
            <person name="Tomita M."/>
            <person name="Numata K."/>
            <person name="Arakawa K."/>
        </authorList>
    </citation>
    <scope>NUCLEOTIDE SEQUENCE [LARGE SCALE GENOMIC DNA]</scope>
</reference>
<dbReference type="Proteomes" id="UP000299102">
    <property type="component" value="Unassembled WGS sequence"/>
</dbReference>
<keyword evidence="3" id="KW-1185">Reference proteome</keyword>
<gene>
    <name evidence="2" type="ORF">EVAR_89029_1</name>
</gene>
<proteinExistence type="predicted"/>
<protein>
    <submittedName>
        <fullName evidence="2">Uncharacterized protein</fullName>
    </submittedName>
</protein>
<organism evidence="2 3">
    <name type="scientific">Eumeta variegata</name>
    <name type="common">Bagworm moth</name>
    <name type="synonym">Eumeta japonica</name>
    <dbReference type="NCBI Taxonomy" id="151549"/>
    <lineage>
        <taxon>Eukaryota</taxon>
        <taxon>Metazoa</taxon>
        <taxon>Ecdysozoa</taxon>
        <taxon>Arthropoda</taxon>
        <taxon>Hexapoda</taxon>
        <taxon>Insecta</taxon>
        <taxon>Pterygota</taxon>
        <taxon>Neoptera</taxon>
        <taxon>Endopterygota</taxon>
        <taxon>Lepidoptera</taxon>
        <taxon>Glossata</taxon>
        <taxon>Ditrysia</taxon>
        <taxon>Tineoidea</taxon>
        <taxon>Psychidae</taxon>
        <taxon>Oiketicinae</taxon>
        <taxon>Eumeta</taxon>
    </lineage>
</organism>
<feature type="region of interest" description="Disordered" evidence="1">
    <location>
        <begin position="1"/>
        <end position="25"/>
    </location>
</feature>
<dbReference type="EMBL" id="BGZK01001538">
    <property type="protein sequence ID" value="GBP81922.1"/>
    <property type="molecule type" value="Genomic_DNA"/>
</dbReference>
<sequence length="73" mass="7496">MVEKVAAPLPHPTRPSSSSPIKHAGAAHSVESLIGAGVLLRFGFPNVAEDAPKFASLTRSPAGGLPVSRANIR</sequence>
<name>A0A4C1Z3U3_EUMVA</name>
<evidence type="ECO:0000313" key="2">
    <source>
        <dbReference type="EMBL" id="GBP81922.1"/>
    </source>
</evidence>
<evidence type="ECO:0000256" key="1">
    <source>
        <dbReference type="SAM" id="MobiDB-lite"/>
    </source>
</evidence>
<accession>A0A4C1Z3U3</accession>